<accession>A0A3Q8XR35</accession>
<evidence type="ECO:0000259" key="10">
    <source>
        <dbReference type="PROSITE" id="PS51779"/>
    </source>
</evidence>
<dbReference type="Pfam" id="PF07244">
    <property type="entry name" value="POTRA"/>
    <property type="match status" value="5"/>
</dbReference>
<keyword evidence="6 8" id="KW-0472">Membrane</keyword>
<comment type="function">
    <text evidence="8">Part of the outer membrane protein assembly complex, which is involved in assembly and insertion of beta-barrel proteins into the outer membrane.</text>
</comment>
<evidence type="ECO:0000256" key="5">
    <source>
        <dbReference type="ARBA" id="ARBA00022737"/>
    </source>
</evidence>
<keyword evidence="5 8" id="KW-0677">Repeat</keyword>
<dbReference type="InterPro" id="IPR000184">
    <property type="entry name" value="Bac_surfAg_D15"/>
</dbReference>
<evidence type="ECO:0000256" key="3">
    <source>
        <dbReference type="ARBA" id="ARBA00022692"/>
    </source>
</evidence>
<evidence type="ECO:0000256" key="2">
    <source>
        <dbReference type="ARBA" id="ARBA00022452"/>
    </source>
</evidence>
<dbReference type="Pfam" id="PF01103">
    <property type="entry name" value="Omp85"/>
    <property type="match status" value="1"/>
</dbReference>
<evidence type="ECO:0000256" key="7">
    <source>
        <dbReference type="ARBA" id="ARBA00023237"/>
    </source>
</evidence>
<dbReference type="KEGG" id="abaw:D5400_13170"/>
<dbReference type="GO" id="GO:0009279">
    <property type="term" value="C:cell outer membrane"/>
    <property type="evidence" value="ECO:0007669"/>
    <property type="project" value="UniProtKB-SubCell"/>
</dbReference>
<evidence type="ECO:0000256" key="8">
    <source>
        <dbReference type="HAMAP-Rule" id="MF_01430"/>
    </source>
</evidence>
<feature type="signal peptide" evidence="8">
    <location>
        <begin position="1"/>
        <end position="38"/>
    </location>
</feature>
<comment type="subunit">
    <text evidence="8">Part of the Bam complex.</text>
</comment>
<sequence precursor="true">MRAGSKFMGAVSAVALATGIASSGAGIAFLSATTAAQAAVVNSIQVQGNSRIDAETVRGNITIRPGQDFTNADIDESVRRLFATGLFSDIRIAQQGGALVVTVSENQILNQVVFNGNSRIRDRQLEGIVQTKPLGPYSEPLVQADIQAIRDAYAAIGRNDATVTTNTVTLADGRINLAFEVNEGDRTRISTVNFVGNQAFNDGRLREVITTKRSNFLSFLTRRDVYAEDKLRADEELLRRFYYNRGYADFQVVSSFAELDPATNEYTVTITVQEGERYNFGAVNVESSVADVNTEELQALVQSRSGATYSAEDVEDTIVAISERVADSGFPFAQVTPRGDRDFANRTISVSYLIDQGPRAYVERIEIRGNTRTRDYVIRREFDLSEGDAFNQAMVRRARERLQRLGYFGSVEISTAPGSQPDRIIIIVDVQDQPTGEFSIGAGYSTGSDGGASIEASVTERNFLGRGQFIRVAAGGGENSRSYRVSFTEPYFLGYRLAAGFDVFRVEDDRPDNYSYEQTGVTLRVAAPITNNLTAGLAYNFSETRYTGTDSSLSLAYQQGIASSPWIKSSISPTLTFNTLDDRQLPRDGIFAEAGMEVAGLGGDAEFIKFTGRANYFQLLSESQDIIGSVAVGAGHMVSLGDNARVFDQFLQGGETIRGFDARGFGPRSELLADGDRDALGGTTYFNASAEASMPMPVVPRDFGLRVAAFADAGTLYGTDLDPSVTVGGVGFDQTWRASVGASLIWASPFGPLRLDYAVPVAKEEFDDVQEFRFGASSRF</sequence>
<dbReference type="PANTHER" id="PTHR12815">
    <property type="entry name" value="SORTING AND ASSEMBLY MACHINERY SAMM50 PROTEIN FAMILY MEMBER"/>
    <property type="match status" value="1"/>
</dbReference>
<evidence type="ECO:0000313" key="11">
    <source>
        <dbReference type="EMBL" id="AZN72096.1"/>
    </source>
</evidence>
<evidence type="ECO:0000313" key="12">
    <source>
        <dbReference type="Proteomes" id="UP000268192"/>
    </source>
</evidence>
<dbReference type="PANTHER" id="PTHR12815:SF23">
    <property type="entry name" value="OUTER MEMBRANE PROTEIN ASSEMBLY FACTOR BAMA"/>
    <property type="match status" value="1"/>
</dbReference>
<organism evidence="11 12">
    <name type="scientific">Georhizobium profundi</name>
    <dbReference type="NCBI Taxonomy" id="2341112"/>
    <lineage>
        <taxon>Bacteria</taxon>
        <taxon>Pseudomonadati</taxon>
        <taxon>Pseudomonadota</taxon>
        <taxon>Alphaproteobacteria</taxon>
        <taxon>Hyphomicrobiales</taxon>
        <taxon>Rhizobiaceae</taxon>
        <taxon>Georhizobium</taxon>
    </lineage>
</organism>
<feature type="chain" id="PRO_5018799906" description="Outer membrane protein assembly factor BamA" evidence="8">
    <location>
        <begin position="39"/>
        <end position="780"/>
    </location>
</feature>
<dbReference type="OrthoDB" id="9803054at2"/>
<feature type="domain" description="POTRA" evidence="10">
    <location>
        <begin position="187"/>
        <end position="275"/>
    </location>
</feature>
<dbReference type="Gene3D" id="2.40.160.50">
    <property type="entry name" value="membrane protein fhac: a member of the omp85/tpsb transporter family"/>
    <property type="match status" value="1"/>
</dbReference>
<dbReference type="GO" id="GO:0043165">
    <property type="term" value="P:Gram-negative-bacterium-type cell outer membrane assembly"/>
    <property type="evidence" value="ECO:0007669"/>
    <property type="project" value="UniProtKB-UniRule"/>
</dbReference>
<proteinExistence type="inferred from homology"/>
<dbReference type="PIRSF" id="PIRSF006076">
    <property type="entry name" value="OM_assembly_OMP85"/>
    <property type="match status" value="1"/>
</dbReference>
<evidence type="ECO:0000256" key="1">
    <source>
        <dbReference type="ARBA" id="ARBA00004370"/>
    </source>
</evidence>
<keyword evidence="12" id="KW-1185">Reference proteome</keyword>
<dbReference type="Proteomes" id="UP000268192">
    <property type="component" value="Chromosome"/>
</dbReference>
<feature type="domain" description="POTRA" evidence="10">
    <location>
        <begin position="360"/>
        <end position="431"/>
    </location>
</feature>
<dbReference type="SUPFAM" id="SSF56935">
    <property type="entry name" value="Porins"/>
    <property type="match status" value="1"/>
</dbReference>
<gene>
    <name evidence="8 11" type="primary">bamA</name>
    <name evidence="11" type="ORF">D5400_13170</name>
</gene>
<name>A0A3Q8XR35_9HYPH</name>
<keyword evidence="2 8" id="KW-1134">Transmembrane beta strand</keyword>
<dbReference type="InterPro" id="IPR023707">
    <property type="entry name" value="OM_assembly_BamA"/>
</dbReference>
<dbReference type="InterPro" id="IPR039910">
    <property type="entry name" value="D15-like"/>
</dbReference>
<keyword evidence="3 8" id="KW-0812">Transmembrane</keyword>
<dbReference type="RefSeq" id="WP_126010414.1">
    <property type="nucleotide sequence ID" value="NZ_CP032509.1"/>
</dbReference>
<dbReference type="InterPro" id="IPR010827">
    <property type="entry name" value="BamA/TamA_POTRA"/>
</dbReference>
<dbReference type="InterPro" id="IPR034746">
    <property type="entry name" value="POTRA"/>
</dbReference>
<dbReference type="NCBIfam" id="TIGR03303">
    <property type="entry name" value="OM_YaeT"/>
    <property type="match status" value="1"/>
</dbReference>
<dbReference type="Gene3D" id="3.10.20.310">
    <property type="entry name" value="membrane protein fhac"/>
    <property type="match status" value="5"/>
</dbReference>
<evidence type="ECO:0000256" key="6">
    <source>
        <dbReference type="ARBA" id="ARBA00023136"/>
    </source>
</evidence>
<dbReference type="PROSITE" id="PS51779">
    <property type="entry name" value="POTRA"/>
    <property type="match status" value="4"/>
</dbReference>
<feature type="domain" description="POTRA" evidence="10">
    <location>
        <begin position="107"/>
        <end position="184"/>
    </location>
</feature>
<dbReference type="AlphaFoldDB" id="A0A3Q8XR35"/>
<reference evidence="11 12" key="1">
    <citation type="submission" date="2018-09" db="EMBL/GenBank/DDBJ databases">
        <title>Marinorhizobium profundi gen. nov., sp. nov., isolated from a deep-sea sediment sample from the New Britain Trench and proposal of Marinorhizobiaceae fam. nov. in the order Rhizobiales of the class Alphaproteobacteria.</title>
        <authorList>
            <person name="Cao J."/>
        </authorList>
    </citation>
    <scope>NUCLEOTIDE SEQUENCE [LARGE SCALE GENOMIC DNA]</scope>
    <source>
        <strain evidence="11 12">WS11</strain>
    </source>
</reference>
<dbReference type="GO" id="GO:0051205">
    <property type="term" value="P:protein insertion into membrane"/>
    <property type="evidence" value="ECO:0007669"/>
    <property type="project" value="UniProtKB-UniRule"/>
</dbReference>
<keyword evidence="7 8" id="KW-0998">Cell outer membrane</keyword>
<feature type="domain" description="POTRA" evidence="10">
    <location>
        <begin position="39"/>
        <end position="106"/>
    </location>
</feature>
<comment type="subcellular location">
    <subcellularLocation>
        <location evidence="8">Cell outer membrane</location>
    </subcellularLocation>
    <subcellularLocation>
        <location evidence="1">Membrane</location>
    </subcellularLocation>
</comment>
<dbReference type="EMBL" id="CP032509">
    <property type="protein sequence ID" value="AZN72096.1"/>
    <property type="molecule type" value="Genomic_DNA"/>
</dbReference>
<keyword evidence="4 8" id="KW-0732">Signal</keyword>
<dbReference type="HAMAP" id="MF_01430">
    <property type="entry name" value="OM_assembly_BamA"/>
    <property type="match status" value="1"/>
</dbReference>
<evidence type="ECO:0000256" key="9">
    <source>
        <dbReference type="NCBIfam" id="TIGR03303"/>
    </source>
</evidence>
<evidence type="ECO:0000256" key="4">
    <source>
        <dbReference type="ARBA" id="ARBA00022729"/>
    </source>
</evidence>
<protein>
    <recommendedName>
        <fullName evidence="8 9">Outer membrane protein assembly factor BamA</fullName>
    </recommendedName>
</protein>
<comment type="similarity">
    <text evidence="8">Belongs to the BamA family.</text>
</comment>